<reference evidence="4" key="1">
    <citation type="submission" date="2016-10" db="EMBL/GenBank/DDBJ databases">
        <authorList>
            <person name="Varghese N."/>
            <person name="Submissions S."/>
        </authorList>
    </citation>
    <scope>NUCLEOTIDE SEQUENCE [LARGE SCALE GENOMIC DNA]</scope>
    <source>
        <strain evidence="4">JCM 15604</strain>
    </source>
</reference>
<feature type="transmembrane region" description="Helical" evidence="2">
    <location>
        <begin position="6"/>
        <end position="24"/>
    </location>
</feature>
<feature type="compositionally biased region" description="Basic residues" evidence="1">
    <location>
        <begin position="27"/>
        <end position="39"/>
    </location>
</feature>
<gene>
    <name evidence="3" type="ORF">SAMN05216177_10533</name>
</gene>
<name>A0A1I5T997_9GAMM</name>
<organism evidence="3 4">
    <name type="scientific">Ectopseudomonas toyotomiensis</name>
    <dbReference type="NCBI Taxonomy" id="554344"/>
    <lineage>
        <taxon>Bacteria</taxon>
        <taxon>Pseudomonadati</taxon>
        <taxon>Pseudomonadota</taxon>
        <taxon>Gammaproteobacteria</taxon>
        <taxon>Pseudomonadales</taxon>
        <taxon>Pseudomonadaceae</taxon>
        <taxon>Ectopseudomonas</taxon>
    </lineage>
</organism>
<proteinExistence type="predicted"/>
<dbReference type="EMBL" id="FOXK01000005">
    <property type="protein sequence ID" value="SFP79046.1"/>
    <property type="molecule type" value="Genomic_DNA"/>
</dbReference>
<keyword evidence="2" id="KW-0812">Transmembrane</keyword>
<protein>
    <submittedName>
        <fullName evidence="3">Uncharacterized protein</fullName>
    </submittedName>
</protein>
<evidence type="ECO:0000313" key="4">
    <source>
        <dbReference type="Proteomes" id="UP000182025"/>
    </source>
</evidence>
<dbReference type="AlphaFoldDB" id="A0A1I5T997"/>
<evidence type="ECO:0000256" key="2">
    <source>
        <dbReference type="SAM" id="Phobius"/>
    </source>
</evidence>
<dbReference type="Proteomes" id="UP000182025">
    <property type="component" value="Unassembled WGS sequence"/>
</dbReference>
<keyword evidence="2" id="KW-1133">Transmembrane helix</keyword>
<keyword evidence="2" id="KW-0472">Membrane</keyword>
<evidence type="ECO:0000313" key="3">
    <source>
        <dbReference type="EMBL" id="SFP79046.1"/>
    </source>
</evidence>
<sequence>MGGIRMDILLLIAAGFVVIFIYSWRRSRPRQPPGKRKRSGLTGQDSGSGFSDGGFDYSGGGDGGGGGD</sequence>
<feature type="compositionally biased region" description="Gly residues" evidence="1">
    <location>
        <begin position="50"/>
        <end position="68"/>
    </location>
</feature>
<feature type="region of interest" description="Disordered" evidence="1">
    <location>
        <begin position="27"/>
        <end position="68"/>
    </location>
</feature>
<keyword evidence="4" id="KW-1185">Reference proteome</keyword>
<accession>A0A1I5T997</accession>
<evidence type="ECO:0000256" key="1">
    <source>
        <dbReference type="SAM" id="MobiDB-lite"/>
    </source>
</evidence>